<keyword evidence="1" id="KW-1133">Transmembrane helix</keyword>
<evidence type="ECO:0000313" key="2">
    <source>
        <dbReference type="EMBL" id="GIY74620.1"/>
    </source>
</evidence>
<dbReference type="EMBL" id="BPLQ01013766">
    <property type="protein sequence ID" value="GIY74620.1"/>
    <property type="molecule type" value="Genomic_DNA"/>
</dbReference>
<feature type="transmembrane region" description="Helical" evidence="1">
    <location>
        <begin position="76"/>
        <end position="97"/>
    </location>
</feature>
<name>A0AAV4VVZ3_9ARAC</name>
<keyword evidence="1" id="KW-0812">Transmembrane</keyword>
<gene>
    <name evidence="2" type="ORF">CDAR_422601</name>
</gene>
<evidence type="ECO:0000313" key="3">
    <source>
        <dbReference type="Proteomes" id="UP001054837"/>
    </source>
</evidence>
<comment type="caution">
    <text evidence="2">The sequence shown here is derived from an EMBL/GenBank/DDBJ whole genome shotgun (WGS) entry which is preliminary data.</text>
</comment>
<protein>
    <submittedName>
        <fullName evidence="2">Uncharacterized protein</fullName>
    </submittedName>
</protein>
<accession>A0AAV4VVZ3</accession>
<sequence>MQTPTPPSADHPPHPMQFAKLSKLQFRPIQIHSFGKQLHLNGLPQRASFSESERNRRFWRTLINRWLKRATSFRGIVLNFASMITVVNFGQLLVIAWKRSQASVITSILQSPNTSCFLGDAEIHQGVF</sequence>
<dbReference type="AlphaFoldDB" id="A0AAV4VVZ3"/>
<evidence type="ECO:0000256" key="1">
    <source>
        <dbReference type="SAM" id="Phobius"/>
    </source>
</evidence>
<dbReference type="Proteomes" id="UP001054837">
    <property type="component" value="Unassembled WGS sequence"/>
</dbReference>
<organism evidence="2 3">
    <name type="scientific">Caerostris darwini</name>
    <dbReference type="NCBI Taxonomy" id="1538125"/>
    <lineage>
        <taxon>Eukaryota</taxon>
        <taxon>Metazoa</taxon>
        <taxon>Ecdysozoa</taxon>
        <taxon>Arthropoda</taxon>
        <taxon>Chelicerata</taxon>
        <taxon>Arachnida</taxon>
        <taxon>Araneae</taxon>
        <taxon>Araneomorphae</taxon>
        <taxon>Entelegynae</taxon>
        <taxon>Araneoidea</taxon>
        <taxon>Araneidae</taxon>
        <taxon>Caerostris</taxon>
    </lineage>
</organism>
<proteinExistence type="predicted"/>
<reference evidence="2 3" key="1">
    <citation type="submission" date="2021-06" db="EMBL/GenBank/DDBJ databases">
        <title>Caerostris darwini draft genome.</title>
        <authorList>
            <person name="Kono N."/>
            <person name="Arakawa K."/>
        </authorList>
    </citation>
    <scope>NUCLEOTIDE SEQUENCE [LARGE SCALE GENOMIC DNA]</scope>
</reference>
<keyword evidence="3" id="KW-1185">Reference proteome</keyword>
<keyword evidence="1" id="KW-0472">Membrane</keyword>